<dbReference type="Gene3D" id="3.40.50.1820">
    <property type="entry name" value="alpha/beta hydrolase"/>
    <property type="match status" value="1"/>
</dbReference>
<protein>
    <submittedName>
        <fullName evidence="3">Acylcarnitine hydrolase</fullName>
    </submittedName>
</protein>
<evidence type="ECO:0000259" key="2">
    <source>
        <dbReference type="Pfam" id="PF07859"/>
    </source>
</evidence>
<gene>
    <name evidence="3" type="ORF">GCM10017559_46360</name>
</gene>
<accession>A0ABN3Y6A5</accession>
<dbReference type="RefSeq" id="WP_344898730.1">
    <property type="nucleotide sequence ID" value="NZ_BAAAWD010000013.1"/>
</dbReference>
<dbReference type="InterPro" id="IPR029058">
    <property type="entry name" value="AB_hydrolase_fold"/>
</dbReference>
<dbReference type="InterPro" id="IPR013094">
    <property type="entry name" value="AB_hydrolase_3"/>
</dbReference>
<dbReference type="EMBL" id="BAAAWD010000013">
    <property type="protein sequence ID" value="GAA3017243.1"/>
    <property type="molecule type" value="Genomic_DNA"/>
</dbReference>
<evidence type="ECO:0000313" key="4">
    <source>
        <dbReference type="Proteomes" id="UP001499930"/>
    </source>
</evidence>
<dbReference type="PANTHER" id="PTHR48081">
    <property type="entry name" value="AB HYDROLASE SUPERFAMILY PROTEIN C4A8.06C"/>
    <property type="match status" value="1"/>
</dbReference>
<keyword evidence="1 3" id="KW-0378">Hydrolase</keyword>
<reference evidence="3 4" key="1">
    <citation type="journal article" date="2019" name="Int. J. Syst. Evol. Microbiol.">
        <title>The Global Catalogue of Microorganisms (GCM) 10K type strain sequencing project: providing services to taxonomists for standard genome sequencing and annotation.</title>
        <authorList>
            <consortium name="The Broad Institute Genomics Platform"/>
            <consortium name="The Broad Institute Genome Sequencing Center for Infectious Disease"/>
            <person name="Wu L."/>
            <person name="Ma J."/>
        </authorList>
    </citation>
    <scope>NUCLEOTIDE SEQUENCE [LARGE SCALE GENOMIC DNA]</scope>
    <source>
        <strain evidence="3 4">JCM 3106</strain>
    </source>
</reference>
<dbReference type="GO" id="GO:0016787">
    <property type="term" value="F:hydrolase activity"/>
    <property type="evidence" value="ECO:0007669"/>
    <property type="project" value="UniProtKB-KW"/>
</dbReference>
<feature type="domain" description="Alpha/beta hydrolase fold-3" evidence="2">
    <location>
        <begin position="92"/>
        <end position="294"/>
    </location>
</feature>
<evidence type="ECO:0000313" key="3">
    <source>
        <dbReference type="EMBL" id="GAA3017243.1"/>
    </source>
</evidence>
<dbReference type="PANTHER" id="PTHR48081:SF8">
    <property type="entry name" value="ALPHA_BETA HYDROLASE FOLD-3 DOMAIN-CONTAINING PROTEIN-RELATED"/>
    <property type="match status" value="1"/>
</dbReference>
<evidence type="ECO:0000256" key="1">
    <source>
        <dbReference type="ARBA" id="ARBA00022801"/>
    </source>
</evidence>
<dbReference type="SUPFAM" id="SSF53474">
    <property type="entry name" value="alpha/beta-Hydrolases"/>
    <property type="match status" value="1"/>
</dbReference>
<dbReference type="Pfam" id="PF07859">
    <property type="entry name" value="Abhydrolase_3"/>
    <property type="match status" value="1"/>
</dbReference>
<organism evidence="3 4">
    <name type="scientific">Streptosporangium longisporum</name>
    <dbReference type="NCBI Taxonomy" id="46187"/>
    <lineage>
        <taxon>Bacteria</taxon>
        <taxon>Bacillati</taxon>
        <taxon>Actinomycetota</taxon>
        <taxon>Actinomycetes</taxon>
        <taxon>Streptosporangiales</taxon>
        <taxon>Streptosporangiaceae</taxon>
        <taxon>Streptosporangium</taxon>
    </lineage>
</organism>
<proteinExistence type="predicted"/>
<dbReference type="Proteomes" id="UP001499930">
    <property type="component" value="Unassembled WGS sequence"/>
</dbReference>
<name>A0ABN3Y6A5_9ACTN</name>
<sequence length="331" mass="34377">MNAVLASLSPAVHAWAARIASLSAELPGLTGTDLPSRRAAERLLSDALAREFTAEAPTRVRIATEDIDTPIGPRRVRRYRPDAMDGTAPAQLFLHGGGFVSGSADELVNDRLLAARAADAGIQVISLDYRLAPEHPYPAAVEDAIAVLDALRARPDRYGVDVSRIGIGGASAGGGIAASTALHLRERGDHVLVHQALEVPALAMTPFGASAAEYARGFGLDGYERLAALYLGPDGTTAPFAAPLDAADLTGLPPTLIRVAEHDPLRDAALAYGARLAAAGVPTITEIGHGHVHGSPGLTATFEPARTWQHRVAAALRDVYHAPGAPGVTPA</sequence>
<keyword evidence="4" id="KW-1185">Reference proteome</keyword>
<comment type="caution">
    <text evidence="3">The sequence shown here is derived from an EMBL/GenBank/DDBJ whole genome shotgun (WGS) entry which is preliminary data.</text>
</comment>
<dbReference type="InterPro" id="IPR050300">
    <property type="entry name" value="GDXG_lipolytic_enzyme"/>
</dbReference>